<evidence type="ECO:0000313" key="3">
    <source>
        <dbReference type="EMBL" id="TWI53432.1"/>
    </source>
</evidence>
<dbReference type="PANTHER" id="PTHR43586:SF15">
    <property type="entry name" value="BLR3095 PROTEIN"/>
    <property type="match status" value="1"/>
</dbReference>
<reference evidence="3 4" key="1">
    <citation type="journal article" date="2015" name="Stand. Genomic Sci.">
        <title>Genomic Encyclopedia of Bacterial and Archaeal Type Strains, Phase III: the genomes of soil and plant-associated and newly described type strains.</title>
        <authorList>
            <person name="Whitman W.B."/>
            <person name="Woyke T."/>
            <person name="Klenk H.P."/>
            <person name="Zhou Y."/>
            <person name="Lilburn T.G."/>
            <person name="Beck B.J."/>
            <person name="De Vos P."/>
            <person name="Vandamme P."/>
            <person name="Eisen J.A."/>
            <person name="Garrity G."/>
            <person name="Hugenholtz P."/>
            <person name="Kyrpides N.C."/>
        </authorList>
    </citation>
    <scope>NUCLEOTIDE SEQUENCE [LARGE SCALE GENOMIC DNA]</scope>
    <source>
        <strain evidence="3 4">CGMCC 1.6858</strain>
    </source>
</reference>
<dbReference type="Gene3D" id="3.90.1150.10">
    <property type="entry name" value="Aspartate Aminotransferase, domain 1"/>
    <property type="match status" value="1"/>
</dbReference>
<dbReference type="InterPro" id="IPR015424">
    <property type="entry name" value="PyrdxlP-dep_Trfase"/>
</dbReference>
<dbReference type="InterPro" id="IPR015421">
    <property type="entry name" value="PyrdxlP-dep_Trfase_major"/>
</dbReference>
<keyword evidence="4" id="KW-1185">Reference proteome</keyword>
<sequence>MKVWTDEFSYDASLYYLNHAAISPWPNCTAQAVASFAYRSTQLVREYSAWLVLENRLKQRVKRIFNAPSVDDLALVKNTSEALSFVAFGLDWRPGDNVVIPAQEFISNQVIWEALTPYGVSIIKVPLSSFTPEADLLAACTTQTRLLAVSSVHPVTGLRLDMASLGRTCRQRGILLCVDAIQHIGATPFDVSESECAFAMAGGHKWLLGPEGLGAFYCRSDMQEQLALHEYGWYMLEDDGNDPSTSSWRPAHSARRFECGTPNILGATALEASLALLEKISLKTVHAELEIRMDYLVKGLNRLPGIQLHSPIAPSRRAGIVTITLAGWNATHLLEALRKEGIVCSMRGAGIRLSPHFYTSQQALDRTLITLERLASR</sequence>
<name>A0A562Q9K0_9PSED</name>
<dbReference type="InterPro" id="IPR015422">
    <property type="entry name" value="PyrdxlP-dep_Trfase_small"/>
</dbReference>
<dbReference type="SUPFAM" id="SSF53383">
    <property type="entry name" value="PLP-dependent transferases"/>
    <property type="match status" value="1"/>
</dbReference>
<keyword evidence="1" id="KW-0663">Pyridoxal phosphate</keyword>
<dbReference type="InterPro" id="IPR000192">
    <property type="entry name" value="Aminotrans_V_dom"/>
</dbReference>
<accession>A0A562Q9K0</accession>
<evidence type="ECO:0000259" key="2">
    <source>
        <dbReference type="Pfam" id="PF00266"/>
    </source>
</evidence>
<dbReference type="Gene3D" id="3.40.640.10">
    <property type="entry name" value="Type I PLP-dependent aspartate aminotransferase-like (Major domain)"/>
    <property type="match status" value="1"/>
</dbReference>
<dbReference type="AlphaFoldDB" id="A0A562Q9K0"/>
<organism evidence="3 4">
    <name type="scientific">Pseudomonas duriflava</name>
    <dbReference type="NCBI Taxonomy" id="459528"/>
    <lineage>
        <taxon>Bacteria</taxon>
        <taxon>Pseudomonadati</taxon>
        <taxon>Pseudomonadota</taxon>
        <taxon>Gammaproteobacteria</taxon>
        <taxon>Pseudomonadales</taxon>
        <taxon>Pseudomonadaceae</taxon>
        <taxon>Pseudomonas</taxon>
    </lineage>
</organism>
<evidence type="ECO:0000256" key="1">
    <source>
        <dbReference type="ARBA" id="ARBA00022898"/>
    </source>
</evidence>
<dbReference type="Proteomes" id="UP000316905">
    <property type="component" value="Unassembled WGS sequence"/>
</dbReference>
<dbReference type="GO" id="GO:0016829">
    <property type="term" value="F:lyase activity"/>
    <property type="evidence" value="ECO:0007669"/>
    <property type="project" value="UniProtKB-KW"/>
</dbReference>
<comment type="caution">
    <text evidence="3">The sequence shown here is derived from an EMBL/GenBank/DDBJ whole genome shotgun (WGS) entry which is preliminary data.</text>
</comment>
<protein>
    <submittedName>
        <fullName evidence="3">Selenocysteine lyase/cysteine desulfurase</fullName>
    </submittedName>
</protein>
<proteinExistence type="predicted"/>
<dbReference type="RefSeq" id="WP_145142444.1">
    <property type="nucleotide sequence ID" value="NZ_VLKY01000008.1"/>
</dbReference>
<gene>
    <name evidence="3" type="ORF">IQ22_02648</name>
</gene>
<feature type="domain" description="Aminotransferase class V" evidence="2">
    <location>
        <begin position="16"/>
        <end position="345"/>
    </location>
</feature>
<keyword evidence="3" id="KW-0456">Lyase</keyword>
<dbReference type="PANTHER" id="PTHR43586">
    <property type="entry name" value="CYSTEINE DESULFURASE"/>
    <property type="match status" value="1"/>
</dbReference>
<evidence type="ECO:0000313" key="4">
    <source>
        <dbReference type="Proteomes" id="UP000316905"/>
    </source>
</evidence>
<dbReference type="OrthoDB" id="9764293at2"/>
<dbReference type="Pfam" id="PF00266">
    <property type="entry name" value="Aminotran_5"/>
    <property type="match status" value="1"/>
</dbReference>
<dbReference type="EMBL" id="VLKY01000008">
    <property type="protein sequence ID" value="TWI53432.1"/>
    <property type="molecule type" value="Genomic_DNA"/>
</dbReference>